<name>A0A8D8MIE5_9HEMI</name>
<dbReference type="AlphaFoldDB" id="A0A8D8MIE5"/>
<protein>
    <submittedName>
        <fullName evidence="1">Uncharacterized protein</fullName>
    </submittedName>
</protein>
<dbReference type="Pfam" id="PF05380">
    <property type="entry name" value="Peptidase_A17"/>
    <property type="match status" value="1"/>
</dbReference>
<dbReference type="EMBL" id="HBUF01405446">
    <property type="protein sequence ID" value="CAG6737953.1"/>
    <property type="molecule type" value="Transcribed_RNA"/>
</dbReference>
<reference evidence="1" key="1">
    <citation type="submission" date="2021-05" db="EMBL/GenBank/DDBJ databases">
        <authorList>
            <person name="Alioto T."/>
            <person name="Alioto T."/>
            <person name="Gomez Garrido J."/>
        </authorList>
    </citation>
    <scope>NUCLEOTIDE SEQUENCE</scope>
</reference>
<organism evidence="1">
    <name type="scientific">Cacopsylla melanoneura</name>
    <dbReference type="NCBI Taxonomy" id="428564"/>
    <lineage>
        <taxon>Eukaryota</taxon>
        <taxon>Metazoa</taxon>
        <taxon>Ecdysozoa</taxon>
        <taxon>Arthropoda</taxon>
        <taxon>Hexapoda</taxon>
        <taxon>Insecta</taxon>
        <taxon>Pterygota</taxon>
        <taxon>Neoptera</taxon>
        <taxon>Paraneoptera</taxon>
        <taxon>Hemiptera</taxon>
        <taxon>Sternorrhyncha</taxon>
        <taxon>Psylloidea</taxon>
        <taxon>Psyllidae</taxon>
        <taxon>Psyllinae</taxon>
        <taxon>Cacopsylla</taxon>
    </lineage>
</organism>
<evidence type="ECO:0000313" key="1">
    <source>
        <dbReference type="EMBL" id="CAG6624301.1"/>
    </source>
</evidence>
<sequence length="138" mass="15852">MIGMFKSAGMSLRKWCSNSKEVLQHVPVLPEDDCRVIDFEEDDTVKTLGLVWNPSHDCFQFKCHMNKDVDPKNMTKRSALSEISKLFDPLGMISPLITSAKLFMQSLWQCKITWDEATCYELEEGSNKVTYHSTRNTP</sequence>
<proteinExistence type="predicted"/>
<dbReference type="InterPro" id="IPR008042">
    <property type="entry name" value="Retrotrans_Pao"/>
</dbReference>
<dbReference type="PANTHER" id="PTHR47331">
    <property type="entry name" value="PHD-TYPE DOMAIN-CONTAINING PROTEIN"/>
    <property type="match status" value="1"/>
</dbReference>
<dbReference type="EMBL" id="HBUF01056846">
    <property type="protein sequence ID" value="CAG6624301.1"/>
    <property type="molecule type" value="Transcribed_RNA"/>
</dbReference>
<accession>A0A8D8MIE5</accession>